<evidence type="ECO:0000256" key="10">
    <source>
        <dbReference type="ARBA" id="ARBA00037387"/>
    </source>
</evidence>
<comment type="subcellular location">
    <subcellularLocation>
        <location evidence="1">Cell membrane</location>
        <topology evidence="1">Multi-pass membrane protein</topology>
    </subcellularLocation>
</comment>
<gene>
    <name evidence="16" type="primary">ulaA</name>
    <name evidence="16" type="ORF">Clow_02288</name>
</gene>
<keyword evidence="3" id="KW-0813">Transport</keyword>
<evidence type="ECO:0000256" key="14">
    <source>
        <dbReference type="SAM" id="MobiDB-lite"/>
    </source>
</evidence>
<feature type="transmembrane region" description="Helical" evidence="15">
    <location>
        <begin position="97"/>
        <end position="115"/>
    </location>
</feature>
<keyword evidence="5" id="KW-0762">Sugar transport</keyword>
<dbReference type="GO" id="GO:0005886">
    <property type="term" value="C:plasma membrane"/>
    <property type="evidence" value="ECO:0007669"/>
    <property type="project" value="UniProtKB-SubCell"/>
</dbReference>
<evidence type="ECO:0000256" key="3">
    <source>
        <dbReference type="ARBA" id="ARBA00022448"/>
    </source>
</evidence>
<dbReference type="EMBL" id="LKEV01000010">
    <property type="protein sequence ID" value="KQB83406.1"/>
    <property type="molecule type" value="Genomic_DNA"/>
</dbReference>
<dbReference type="PANTHER" id="PTHR33843">
    <property type="entry name" value="ASCORBATE-SPECIFIC PTS SYSTEM EIIC COMPONENT"/>
    <property type="match status" value="1"/>
</dbReference>
<feature type="transmembrane region" description="Helical" evidence="15">
    <location>
        <begin position="127"/>
        <end position="150"/>
    </location>
</feature>
<feature type="transmembrane region" description="Helical" evidence="15">
    <location>
        <begin position="15"/>
        <end position="34"/>
    </location>
</feature>
<evidence type="ECO:0000256" key="6">
    <source>
        <dbReference type="ARBA" id="ARBA00022683"/>
    </source>
</evidence>
<name>A0A0Q0Z2I8_9CORY</name>
<dbReference type="STRING" id="1544413.Clow_02288"/>
<keyword evidence="7 15" id="KW-0812">Transmembrane</keyword>
<comment type="similarity">
    <text evidence="11">Belongs to the UlaA family.</text>
</comment>
<evidence type="ECO:0000256" key="12">
    <source>
        <dbReference type="ARBA" id="ARBA00039702"/>
    </source>
</evidence>
<keyword evidence="4" id="KW-1003">Cell membrane</keyword>
<evidence type="ECO:0000256" key="11">
    <source>
        <dbReference type="ARBA" id="ARBA00038218"/>
    </source>
</evidence>
<evidence type="ECO:0000256" key="5">
    <source>
        <dbReference type="ARBA" id="ARBA00022597"/>
    </source>
</evidence>
<evidence type="ECO:0000256" key="1">
    <source>
        <dbReference type="ARBA" id="ARBA00004651"/>
    </source>
</evidence>
<dbReference type="PATRIC" id="fig|1544413.3.peg.2290"/>
<evidence type="ECO:0000256" key="2">
    <source>
        <dbReference type="ARBA" id="ARBA00011738"/>
    </source>
</evidence>
<proteinExistence type="inferred from homology"/>
<keyword evidence="8 15" id="KW-1133">Transmembrane helix</keyword>
<accession>A0A0Q0Z2I8</accession>
<evidence type="ECO:0000256" key="15">
    <source>
        <dbReference type="SAM" id="Phobius"/>
    </source>
</evidence>
<organism evidence="16 17">
    <name type="scientific">Corynebacterium lowii</name>
    <dbReference type="NCBI Taxonomy" id="1544413"/>
    <lineage>
        <taxon>Bacteria</taxon>
        <taxon>Bacillati</taxon>
        <taxon>Actinomycetota</taxon>
        <taxon>Actinomycetes</taxon>
        <taxon>Mycobacteriales</taxon>
        <taxon>Corynebacteriaceae</taxon>
        <taxon>Corynebacterium</taxon>
    </lineage>
</organism>
<dbReference type="InterPro" id="IPR051562">
    <property type="entry name" value="Ascorbate-PTS_EIIC"/>
</dbReference>
<reference evidence="16 17" key="1">
    <citation type="submission" date="2015-10" db="EMBL/GenBank/DDBJ databases">
        <title>Corynebacteirum lowii and Corynebacterium oculi species nova, derived from human clinical disease and and emended description of Corynebacterium mastiditis.</title>
        <authorList>
            <person name="Bernard K."/>
            <person name="Pacheco A.L."/>
            <person name="Mcdougall C."/>
            <person name="Burtx T."/>
            <person name="Weibe D."/>
            <person name="Tyler S."/>
            <person name="Olson A.B."/>
            <person name="Cnockaert M."/>
            <person name="Eguchi H."/>
            <person name="Kuwahara T."/>
            <person name="Nakayama-Imaohji H."/>
            <person name="Boudewijins M."/>
            <person name="Van Hoecke F."/>
            <person name="Bernier A.-M."/>
            <person name="Vandamme P."/>
        </authorList>
    </citation>
    <scope>NUCLEOTIDE SEQUENCE [LARGE SCALE GENOMIC DNA]</scope>
    <source>
        <strain evidence="16 17">NML 130206</strain>
    </source>
</reference>
<keyword evidence="6" id="KW-0598">Phosphotransferase system</keyword>
<evidence type="ECO:0000256" key="8">
    <source>
        <dbReference type="ARBA" id="ARBA00022989"/>
    </source>
</evidence>
<dbReference type="Proteomes" id="UP000050488">
    <property type="component" value="Unassembled WGS sequence"/>
</dbReference>
<evidence type="ECO:0000256" key="7">
    <source>
        <dbReference type="ARBA" id="ARBA00022692"/>
    </source>
</evidence>
<evidence type="ECO:0000256" key="13">
    <source>
        <dbReference type="ARBA" id="ARBA00042859"/>
    </source>
</evidence>
<comment type="function">
    <text evidence="10">The phosphoenolpyruvate-dependent sugar phosphotransferase system (sugar PTS), a major carbohydrate active transport system, catalyzes the phosphorylation of incoming sugar substrates concomitantly with their translocation across the cell membrane. The enzyme II UlaABC PTS system is involved in ascorbate transport.</text>
</comment>
<evidence type="ECO:0000313" key="17">
    <source>
        <dbReference type="Proteomes" id="UP000050488"/>
    </source>
</evidence>
<dbReference type="GO" id="GO:0009401">
    <property type="term" value="P:phosphoenolpyruvate-dependent sugar phosphotransferase system"/>
    <property type="evidence" value="ECO:0007669"/>
    <property type="project" value="UniProtKB-KW"/>
</dbReference>
<evidence type="ECO:0000256" key="4">
    <source>
        <dbReference type="ARBA" id="ARBA00022475"/>
    </source>
</evidence>
<sequence>MDFLLSVANFLVNEVLSVPAFLIGIITAVGLSAMNKGAGQVMGGAIKATLDFLFIRVGAGLVTAFLEPLGAMITGATGAQGVVPTNEAIMGIAQEQFGGSVAWIMILGFAVSLALERVTPMKYVFLTWHHVLFISTLLTMVLATAGYLLLGGGALRRDPAGRADGLPARHRTPPDAPNHRRRFHCYRALRHRRVRGRRRGGVPRGRQGNRAVPLYRGS</sequence>
<dbReference type="PANTHER" id="PTHR33843:SF4">
    <property type="entry name" value="ASCORBATE-SPECIFIC PTS SYSTEM EIIC COMPONENT"/>
    <property type="match status" value="1"/>
</dbReference>
<dbReference type="AlphaFoldDB" id="A0A0Q0Z2I8"/>
<keyword evidence="9 15" id="KW-0472">Membrane</keyword>
<dbReference type="Pfam" id="PF03611">
    <property type="entry name" value="EIIC-GAT"/>
    <property type="match status" value="1"/>
</dbReference>
<protein>
    <recommendedName>
        <fullName evidence="12">Ascorbate-specific PTS system EIIC component</fullName>
    </recommendedName>
    <alternativeName>
        <fullName evidence="13">Ascorbate-specific permease IIC component UlaA</fullName>
    </alternativeName>
</protein>
<evidence type="ECO:0000256" key="9">
    <source>
        <dbReference type="ARBA" id="ARBA00023136"/>
    </source>
</evidence>
<feature type="region of interest" description="Disordered" evidence="14">
    <location>
        <begin position="197"/>
        <end position="218"/>
    </location>
</feature>
<evidence type="ECO:0000313" key="16">
    <source>
        <dbReference type="EMBL" id="KQB83406.1"/>
    </source>
</evidence>
<dbReference type="InterPro" id="IPR004703">
    <property type="entry name" value="PTS_sugar-sp_permease"/>
</dbReference>
<comment type="subunit">
    <text evidence="2">Homodimer.</text>
</comment>
<comment type="caution">
    <text evidence="16">The sequence shown here is derived from an EMBL/GenBank/DDBJ whole genome shotgun (WGS) entry which is preliminary data.</text>
</comment>
<keyword evidence="17" id="KW-1185">Reference proteome</keyword>